<dbReference type="Pfam" id="PF03893">
    <property type="entry name" value="Lipase3_N"/>
    <property type="match status" value="1"/>
</dbReference>
<evidence type="ECO:0000259" key="3">
    <source>
        <dbReference type="Pfam" id="PF01764"/>
    </source>
</evidence>
<dbReference type="SUPFAM" id="SSF53474">
    <property type="entry name" value="alpha/beta-Hydrolases"/>
    <property type="match status" value="1"/>
</dbReference>
<dbReference type="Gene3D" id="3.40.50.1820">
    <property type="entry name" value="alpha/beta hydrolase"/>
    <property type="match status" value="1"/>
</dbReference>
<dbReference type="GO" id="GO:0016042">
    <property type="term" value="P:lipid catabolic process"/>
    <property type="evidence" value="ECO:0007669"/>
    <property type="project" value="InterPro"/>
</dbReference>
<evidence type="ECO:0000256" key="1">
    <source>
        <dbReference type="ARBA" id="ARBA00022801"/>
    </source>
</evidence>
<dbReference type="InterPro" id="IPR002921">
    <property type="entry name" value="Fungal_lipase-type"/>
</dbReference>
<feature type="domain" description="Mono-/di-acylglycerol lipase N-terminal" evidence="4">
    <location>
        <begin position="9"/>
        <end position="74"/>
    </location>
</feature>
<dbReference type="Pfam" id="PF01764">
    <property type="entry name" value="Lipase_3"/>
    <property type="match status" value="1"/>
</dbReference>
<name>A0AAW2VIE5_SESRA</name>
<proteinExistence type="predicted"/>
<dbReference type="EMBL" id="JACGWJ010000003">
    <property type="protein sequence ID" value="KAL0428871.1"/>
    <property type="molecule type" value="Genomic_DNA"/>
</dbReference>
<dbReference type="PANTHER" id="PTHR46398:SF5">
    <property type="entry name" value="ALPHA_BETA-HYDROLASES SUPERFAMILY PROTEIN"/>
    <property type="match status" value="1"/>
</dbReference>
<dbReference type="CDD" id="cd00519">
    <property type="entry name" value="Lipase_3"/>
    <property type="match status" value="1"/>
</dbReference>
<sequence>MSVACCVPLVECVSCLACIRWVWKKFLYTAGRESENWGLATATEFEPVPRLCRYILSVYEDDLTNPIWAPPGGYGMNPHWVLLKKDYVDTQGKVSPYMIYLDHDNADIVVAIRGLNLGKESDFLLLLDNKLGQTTYDGGYVHNGLLKAAQYVLQEECEILRELVERNPDYTLTFAGHSLGAGVVTLLTMLAVKNREKLGHIERKRIRCFAIAPARCISLNLAVRYADVINSVVLQDDFLPRTTVALEDVFKSLFCFPCLLCIMCLKDTCTLEEKMLQDPRRLYAPGRLYHIIVRKPFRCKRISPLVKTAVPVDGRFEHIVLSCNATSDHAIIWILRESERALDSLLEKERITGIPPAQRMERQASLVKEHMEEHRAAIERAVALDVPHAYSPSYGTFQEMEKDTSNGVPKSTIVADDNGKEAWAESGLRCGEGECETTSSGGGRHAKAAPVLG</sequence>
<gene>
    <name evidence="5" type="ORF">Sradi_0513100</name>
</gene>
<accession>A0AAW2VIE5</accession>
<comment type="caution">
    <text evidence="5">The sequence shown here is derived from an EMBL/GenBank/DDBJ whole genome shotgun (WGS) entry which is preliminary data.</text>
</comment>
<protein>
    <recommendedName>
        <fullName evidence="6">Calmodulin-binding heat-shock protein</fullName>
    </recommendedName>
</protein>
<keyword evidence="1" id="KW-0378">Hydrolase</keyword>
<dbReference type="InterPro" id="IPR029058">
    <property type="entry name" value="AB_hydrolase_fold"/>
</dbReference>
<dbReference type="InterPro" id="IPR005592">
    <property type="entry name" value="Mono/diacylglycerol_lipase_N"/>
</dbReference>
<reference evidence="5" key="1">
    <citation type="submission" date="2020-06" db="EMBL/GenBank/DDBJ databases">
        <authorList>
            <person name="Li T."/>
            <person name="Hu X."/>
            <person name="Zhang T."/>
            <person name="Song X."/>
            <person name="Zhang H."/>
            <person name="Dai N."/>
            <person name="Sheng W."/>
            <person name="Hou X."/>
            <person name="Wei L."/>
        </authorList>
    </citation>
    <scope>NUCLEOTIDE SEQUENCE</scope>
    <source>
        <strain evidence="5">G02</strain>
        <tissue evidence="5">Leaf</tissue>
    </source>
</reference>
<feature type="domain" description="Fungal lipase-type" evidence="3">
    <location>
        <begin position="109"/>
        <end position="244"/>
    </location>
</feature>
<dbReference type="AlphaFoldDB" id="A0AAW2VIE5"/>
<evidence type="ECO:0000259" key="4">
    <source>
        <dbReference type="Pfam" id="PF03893"/>
    </source>
</evidence>
<reference evidence="5" key="2">
    <citation type="journal article" date="2024" name="Plant">
        <title>Genomic evolution and insights into agronomic trait innovations of Sesamum species.</title>
        <authorList>
            <person name="Miao H."/>
            <person name="Wang L."/>
            <person name="Qu L."/>
            <person name="Liu H."/>
            <person name="Sun Y."/>
            <person name="Le M."/>
            <person name="Wang Q."/>
            <person name="Wei S."/>
            <person name="Zheng Y."/>
            <person name="Lin W."/>
            <person name="Duan Y."/>
            <person name="Cao H."/>
            <person name="Xiong S."/>
            <person name="Wang X."/>
            <person name="Wei L."/>
            <person name="Li C."/>
            <person name="Ma Q."/>
            <person name="Ju M."/>
            <person name="Zhao R."/>
            <person name="Li G."/>
            <person name="Mu C."/>
            <person name="Tian Q."/>
            <person name="Mei H."/>
            <person name="Zhang T."/>
            <person name="Gao T."/>
            <person name="Zhang H."/>
        </authorList>
    </citation>
    <scope>NUCLEOTIDE SEQUENCE</scope>
    <source>
        <strain evidence="5">G02</strain>
    </source>
</reference>
<evidence type="ECO:0000256" key="2">
    <source>
        <dbReference type="SAM" id="MobiDB-lite"/>
    </source>
</evidence>
<organism evidence="5">
    <name type="scientific">Sesamum radiatum</name>
    <name type="common">Black benniseed</name>
    <dbReference type="NCBI Taxonomy" id="300843"/>
    <lineage>
        <taxon>Eukaryota</taxon>
        <taxon>Viridiplantae</taxon>
        <taxon>Streptophyta</taxon>
        <taxon>Embryophyta</taxon>
        <taxon>Tracheophyta</taxon>
        <taxon>Spermatophyta</taxon>
        <taxon>Magnoliopsida</taxon>
        <taxon>eudicotyledons</taxon>
        <taxon>Gunneridae</taxon>
        <taxon>Pentapetalae</taxon>
        <taxon>asterids</taxon>
        <taxon>lamiids</taxon>
        <taxon>Lamiales</taxon>
        <taxon>Pedaliaceae</taxon>
        <taxon>Sesamum</taxon>
    </lineage>
</organism>
<feature type="region of interest" description="Disordered" evidence="2">
    <location>
        <begin position="432"/>
        <end position="453"/>
    </location>
</feature>
<evidence type="ECO:0008006" key="6">
    <source>
        <dbReference type="Google" id="ProtNLM"/>
    </source>
</evidence>
<evidence type="ECO:0000313" key="5">
    <source>
        <dbReference type="EMBL" id="KAL0428871.1"/>
    </source>
</evidence>
<dbReference type="GO" id="GO:0016787">
    <property type="term" value="F:hydrolase activity"/>
    <property type="evidence" value="ECO:0007669"/>
    <property type="project" value="UniProtKB-KW"/>
</dbReference>
<dbReference type="PANTHER" id="PTHR46398">
    <property type="entry name" value="ALPHA/BETA-HYDROLASES SUPERFAMILY PROTEIN"/>
    <property type="match status" value="1"/>
</dbReference>